<feature type="transmembrane region" description="Helical" evidence="1">
    <location>
        <begin position="133"/>
        <end position="149"/>
    </location>
</feature>
<feature type="transmembrane region" description="Helical" evidence="1">
    <location>
        <begin position="82"/>
        <end position="102"/>
    </location>
</feature>
<keyword evidence="1" id="KW-0812">Transmembrane</keyword>
<keyword evidence="1" id="KW-0472">Membrane</keyword>
<dbReference type="OrthoDB" id="5706484at2"/>
<proteinExistence type="predicted"/>
<dbReference type="RefSeq" id="WP_116849709.1">
    <property type="nucleotide sequence ID" value="NZ_QTJU01000015.1"/>
</dbReference>
<evidence type="ECO:0000313" key="2">
    <source>
        <dbReference type="EMBL" id="RFM25749.1"/>
    </source>
</evidence>
<feature type="transmembrane region" description="Helical" evidence="1">
    <location>
        <begin position="56"/>
        <end position="76"/>
    </location>
</feature>
<evidence type="ECO:0000256" key="1">
    <source>
        <dbReference type="SAM" id="Phobius"/>
    </source>
</evidence>
<sequence length="229" mass="27505">MEDHELKNIWQAYNRQLEEARILNMQTWVVHMQTVEYLQLHKAQSRLQSLGRFKTGIVVLGIVWCLFLGVLVWGNWFKNPYFTISVGMLLLFNLLAVILYIYHIVLIRRISYSESVTGTQQQLAKLQASTLKAIRILWLQMPFYCTWFWHSSWIDYGSARFWLITFPITLFFTVLAIWLYKQIDYKNRHKKWFRLLMGGKEWTTVVKAMDYLDEINRFKQEEQVHLQNG</sequence>
<evidence type="ECO:0000313" key="3">
    <source>
        <dbReference type="Proteomes" id="UP000261284"/>
    </source>
</evidence>
<protein>
    <submittedName>
        <fullName evidence="2">Uncharacterized protein</fullName>
    </submittedName>
</protein>
<reference evidence="2 3" key="1">
    <citation type="submission" date="2018-08" db="EMBL/GenBank/DDBJ databases">
        <title>Chitinophagaceae sp. K23C18032701, a novel bacterium isolated from forest soil.</title>
        <authorList>
            <person name="Wang C."/>
        </authorList>
    </citation>
    <scope>NUCLEOTIDE SEQUENCE [LARGE SCALE GENOMIC DNA]</scope>
    <source>
        <strain evidence="2 3">K23C18032701</strain>
    </source>
</reference>
<accession>A0A3E1NCL1</accession>
<keyword evidence="1" id="KW-1133">Transmembrane helix</keyword>
<dbReference type="Proteomes" id="UP000261284">
    <property type="component" value="Unassembled WGS sequence"/>
</dbReference>
<dbReference type="AlphaFoldDB" id="A0A3E1NCL1"/>
<dbReference type="EMBL" id="QTJU01000015">
    <property type="protein sequence ID" value="RFM25749.1"/>
    <property type="molecule type" value="Genomic_DNA"/>
</dbReference>
<keyword evidence="3" id="KW-1185">Reference proteome</keyword>
<comment type="caution">
    <text evidence="2">The sequence shown here is derived from an EMBL/GenBank/DDBJ whole genome shotgun (WGS) entry which is preliminary data.</text>
</comment>
<name>A0A3E1NCL1_9BACT</name>
<gene>
    <name evidence="2" type="ORF">DXN05_23235</name>
</gene>
<feature type="transmembrane region" description="Helical" evidence="1">
    <location>
        <begin position="161"/>
        <end position="180"/>
    </location>
</feature>
<organism evidence="2 3">
    <name type="scientific">Deminuibacter soli</name>
    <dbReference type="NCBI Taxonomy" id="2291815"/>
    <lineage>
        <taxon>Bacteria</taxon>
        <taxon>Pseudomonadati</taxon>
        <taxon>Bacteroidota</taxon>
        <taxon>Chitinophagia</taxon>
        <taxon>Chitinophagales</taxon>
        <taxon>Chitinophagaceae</taxon>
        <taxon>Deminuibacter</taxon>
    </lineage>
</organism>